<evidence type="ECO:0000313" key="7">
    <source>
        <dbReference type="EMBL" id="KAK0525465.1"/>
    </source>
</evidence>
<dbReference type="Proteomes" id="UP001176521">
    <property type="component" value="Unassembled WGS sequence"/>
</dbReference>
<dbReference type="InterPro" id="IPR005314">
    <property type="entry name" value="Peptidase_C50"/>
</dbReference>
<feature type="region of interest" description="Disordered" evidence="5">
    <location>
        <begin position="446"/>
        <end position="479"/>
    </location>
</feature>
<proteinExistence type="predicted"/>
<evidence type="ECO:0000256" key="4">
    <source>
        <dbReference type="ARBA" id="ARBA00022829"/>
    </source>
</evidence>
<feature type="compositionally biased region" description="Low complexity" evidence="5">
    <location>
        <begin position="715"/>
        <end position="725"/>
    </location>
</feature>
<dbReference type="InterPro" id="IPR030397">
    <property type="entry name" value="SEPARIN_core_dom"/>
</dbReference>
<evidence type="ECO:0000256" key="1">
    <source>
        <dbReference type="ARBA" id="ARBA00000451"/>
    </source>
</evidence>
<gene>
    <name evidence="7" type="primary">ESP1</name>
    <name evidence="7" type="ORF">OC842_005490</name>
</gene>
<evidence type="ECO:0000256" key="3">
    <source>
        <dbReference type="ARBA" id="ARBA00022801"/>
    </source>
</evidence>
<feature type="region of interest" description="Disordered" evidence="5">
    <location>
        <begin position="1634"/>
        <end position="1664"/>
    </location>
</feature>
<dbReference type="SUPFAM" id="SSF48452">
    <property type="entry name" value="TPR-like"/>
    <property type="match status" value="1"/>
</dbReference>
<dbReference type="GO" id="GO:0006508">
    <property type="term" value="P:proteolysis"/>
    <property type="evidence" value="ECO:0007669"/>
    <property type="project" value="InterPro"/>
</dbReference>
<sequence length="1702" mass="182944">MPVASAAPASRASARSRAAPATSAPARPSRQPTAAATAKLAPARKAPSAQQAAAPPACPSSASTSTAARAASRLAAAGRSQPTASSSSRTPATTAPSAEVAVQLHPLQVRASALDSTAAAAQEEGRRLYSERKYQDAIPLFEQAAGAFAEAEALLKQCRPELSESALAKLNSDRLKQHDNNVRRLDVLAACYRMMGQFSLYISTTHRALQAIPSQHVDGLSRAVGSAGPGDVFAAREWNRVAAMVRNLLDLAFFGQQAGLGPPTLGGPSADDTAPSDQGSPLPAFDIGADAGAGSARLCKAAALEHYISSSLDLNLHRENGPSTYATVVDACLGIYKRNQFPVRHARTAMRRIELQLLKPSIQLSGAALLRDVEDILSLLEGSIYEDAQLKHLTPQYMANAYLLRASVLQHCSPQPGDGSLDIIECVERATLLLQKVIDLAEDANSNTARRARPSLELTSRANTAAPVTPPRQSKSSLIADSKGAALSRPNLDENASTKATTTETGPFDDPARLCALLESTSEMMSAFGHGLAALKLLRTLRRIHQLDTVQGRLNRSDYYRCCAALASQYITLGQVPRAKDVLADAQRVLKGRETVTGPTSAAKLLSPDAQVRCLLAEAVLFCALGDPQTASISYEQAISIADDIRPQQHQRLRWQNGLNQFQLIERRALASSTCSIVRLAHGDLDGAIVASILCCRQWYKLSNLLGKLFSVPSSSAKSSATSPSERGTSSGAIPGIENPFGPEPGAEKQESPPPKTDKGDAAKPTEEKVANGKPALQHFKRQLPAQSLIAVYWRCGRQLLEVMIRCSQLLLKRGSGRDAELYATEAVDTAESLNTAISLSRALLQRADVRLLLGRVEDGNADLMRARDLLQEAWTPEASESARISGEALLRARDAAKAVQSFEAGQAALERLNALYSDVETITPSPMVKRTMASKVGADGRVRGGSVAPISTRALLPNTQASLLIRQAQAMLLEGDRAASASLLERALLLQTSQDIHAHSKSVLGQIALQHALRSLTKDQVLSSLTDAVVTAPMISPSSKTLPASGAKAVIKALHSAYASFSEAISSGALISDAPLLREAAASQALVAALLHSLEIGSKTSTQRADGALLADFGSSITVLREYMGAIGGKLSWSDFTIQEPKWLQIEHARAAAAPQKGMAVFSSQPDELDAFWAKTYAAGIQYSAGADEVQLPPNWTVVNISFVKARNALVITRQGGGQRPVAVHLPVDRMSRREGEDEHLSVEAASQQMAALTETINAGVHGAKDVESREGKMQWWEERRRLDQELQELMTTIETNWLGAFKTVLAEPSRASDEHLSNLRDKLAGVLKHACAPNAKVGVKIKLDRVIIECIARLRPGMTTDEDLEDLIHFMMDALQVGGAPVAVDEVDVDDCVVAVRTTLEEFWSRQSKATSDGLRKPDDDHHLFLVLDKDACAFPWESLAMLRDRPVSRIPSIRFLQDRINMAPLFCPQVLDAANTGHFYELDNPRTFWLLNPSGDLKRTQARLTPWLAKQQKHSSWRGITGRMPIVDELPRALEENDVFTYFGHGGAEQYIRASRIRKMKRCAVTMLWGCSSGYLQDQGELDRAGTPLNYMLAGAPALVANLWDMTDIELDRVCETVFCKVGMMQPEDRGSKSLIAGSGTGSGPGSDLESSSGASLSGAGRSMSLPRAVAEARRDCRLPYLSGGGCVTYGVPVYFKTA</sequence>
<feature type="domain" description="Peptidase C50" evidence="6">
    <location>
        <begin position="1487"/>
        <end position="1585"/>
    </location>
</feature>
<comment type="catalytic activity">
    <reaction evidence="1">
        <text>All bonds known to be hydrolyzed by this endopeptidase have arginine in P1 and an acidic residue in P4. P6 is often occupied by an acidic residue or by a hydroxy-amino-acid residue, the phosphorylation of which enhances cleavage.</text>
        <dbReference type="EC" id="3.4.22.49"/>
    </reaction>
</comment>
<dbReference type="EC" id="3.4.22.49" evidence="2"/>
<evidence type="ECO:0000256" key="5">
    <source>
        <dbReference type="SAM" id="MobiDB-lite"/>
    </source>
</evidence>
<dbReference type="GO" id="GO:0005634">
    <property type="term" value="C:nucleus"/>
    <property type="evidence" value="ECO:0007669"/>
    <property type="project" value="InterPro"/>
</dbReference>
<feature type="region of interest" description="Disordered" evidence="5">
    <location>
        <begin position="715"/>
        <end position="776"/>
    </location>
</feature>
<keyword evidence="3 7" id="KW-0378">Hydrolase</keyword>
<evidence type="ECO:0000256" key="2">
    <source>
        <dbReference type="ARBA" id="ARBA00012489"/>
    </source>
</evidence>
<dbReference type="GO" id="GO:0072686">
    <property type="term" value="C:mitotic spindle"/>
    <property type="evidence" value="ECO:0007669"/>
    <property type="project" value="TreeGrafter"/>
</dbReference>
<dbReference type="GO" id="GO:0004197">
    <property type="term" value="F:cysteine-type endopeptidase activity"/>
    <property type="evidence" value="ECO:0007669"/>
    <property type="project" value="InterPro"/>
</dbReference>
<accession>A0AAN6G925</accession>
<comment type="caution">
    <text evidence="7">The sequence shown here is derived from an EMBL/GenBank/DDBJ whole genome shotgun (WGS) entry which is preliminary data.</text>
</comment>
<reference evidence="7" key="1">
    <citation type="journal article" date="2023" name="PhytoFront">
        <title>Draft Genome Resources of Seven Strains of Tilletia horrida, Causal Agent of Kernel Smut of Rice.</title>
        <authorList>
            <person name="Khanal S."/>
            <person name="Antony Babu S."/>
            <person name="Zhou X.G."/>
        </authorList>
    </citation>
    <scope>NUCLEOTIDE SEQUENCE</scope>
    <source>
        <strain evidence="7">TX3</strain>
    </source>
</reference>
<dbReference type="GO" id="GO:0044732">
    <property type="term" value="C:mitotic spindle pole body"/>
    <property type="evidence" value="ECO:0007669"/>
    <property type="project" value="TreeGrafter"/>
</dbReference>
<evidence type="ECO:0000313" key="8">
    <source>
        <dbReference type="Proteomes" id="UP001176521"/>
    </source>
</evidence>
<dbReference type="PANTHER" id="PTHR12792">
    <property type="entry name" value="EXTRA SPINDLE POLES 1-RELATED"/>
    <property type="match status" value="1"/>
</dbReference>
<dbReference type="GO" id="GO:0051307">
    <property type="term" value="P:meiotic chromosome separation"/>
    <property type="evidence" value="ECO:0007669"/>
    <property type="project" value="TreeGrafter"/>
</dbReference>
<dbReference type="Gene3D" id="1.25.40.10">
    <property type="entry name" value="Tetratricopeptide repeat domain"/>
    <property type="match status" value="1"/>
</dbReference>
<keyword evidence="8" id="KW-1185">Reference proteome</keyword>
<feature type="compositionally biased region" description="Low complexity" evidence="5">
    <location>
        <begin position="1649"/>
        <end position="1664"/>
    </location>
</feature>
<dbReference type="PROSITE" id="PS51700">
    <property type="entry name" value="SEPARIN"/>
    <property type="match status" value="1"/>
</dbReference>
<keyword evidence="4" id="KW-0159">Chromosome partition</keyword>
<dbReference type="PANTHER" id="PTHR12792:SF0">
    <property type="entry name" value="SEPARIN"/>
    <property type="match status" value="1"/>
</dbReference>
<organism evidence="7 8">
    <name type="scientific">Tilletia horrida</name>
    <dbReference type="NCBI Taxonomy" id="155126"/>
    <lineage>
        <taxon>Eukaryota</taxon>
        <taxon>Fungi</taxon>
        <taxon>Dikarya</taxon>
        <taxon>Basidiomycota</taxon>
        <taxon>Ustilaginomycotina</taxon>
        <taxon>Exobasidiomycetes</taxon>
        <taxon>Tilletiales</taxon>
        <taxon>Tilletiaceae</taxon>
        <taxon>Tilletia</taxon>
    </lineage>
</organism>
<name>A0AAN6G925_9BASI</name>
<feature type="compositionally biased region" description="Basic and acidic residues" evidence="5">
    <location>
        <begin position="746"/>
        <end position="771"/>
    </location>
</feature>
<feature type="region of interest" description="Disordered" evidence="5">
    <location>
        <begin position="1"/>
        <end position="97"/>
    </location>
</feature>
<dbReference type="InterPro" id="IPR011990">
    <property type="entry name" value="TPR-like_helical_dom_sf"/>
</dbReference>
<evidence type="ECO:0000259" key="6">
    <source>
        <dbReference type="PROSITE" id="PS51700"/>
    </source>
</evidence>
<dbReference type="GO" id="GO:0005737">
    <property type="term" value="C:cytoplasm"/>
    <property type="evidence" value="ECO:0007669"/>
    <property type="project" value="TreeGrafter"/>
</dbReference>
<dbReference type="EMBL" id="JAPDMQ010000397">
    <property type="protein sequence ID" value="KAK0525465.1"/>
    <property type="molecule type" value="Genomic_DNA"/>
</dbReference>
<dbReference type="Pfam" id="PF03568">
    <property type="entry name" value="Separin_C"/>
    <property type="match status" value="1"/>
</dbReference>
<protein>
    <recommendedName>
        <fullName evidence="2">separase</fullName>
        <ecNumber evidence="2">3.4.22.49</ecNumber>
    </recommendedName>
</protein>